<dbReference type="EMBL" id="BPQQ01000017">
    <property type="protein sequence ID" value="GJD99636.1"/>
    <property type="molecule type" value="Genomic_DNA"/>
</dbReference>
<reference evidence="1" key="2">
    <citation type="submission" date="2021-08" db="EMBL/GenBank/DDBJ databases">
        <authorList>
            <person name="Tani A."/>
            <person name="Ola A."/>
            <person name="Ogura Y."/>
            <person name="Katsura K."/>
            <person name="Hayashi T."/>
        </authorList>
    </citation>
    <scope>NUCLEOTIDE SEQUENCE</scope>
    <source>
        <strain evidence="1">DSM 17168</strain>
    </source>
</reference>
<name>A0ABQ4S8W5_9HYPH</name>
<organism evidence="1 2">
    <name type="scientific">Methylobacterium isbiliense</name>
    <dbReference type="NCBI Taxonomy" id="315478"/>
    <lineage>
        <taxon>Bacteria</taxon>
        <taxon>Pseudomonadati</taxon>
        <taxon>Pseudomonadota</taxon>
        <taxon>Alphaproteobacteria</taxon>
        <taxon>Hyphomicrobiales</taxon>
        <taxon>Methylobacteriaceae</taxon>
        <taxon>Methylobacterium</taxon>
    </lineage>
</organism>
<evidence type="ECO:0000313" key="1">
    <source>
        <dbReference type="EMBL" id="GJD99636.1"/>
    </source>
</evidence>
<evidence type="ECO:0000313" key="2">
    <source>
        <dbReference type="Proteomes" id="UP001055153"/>
    </source>
</evidence>
<reference evidence="1" key="1">
    <citation type="journal article" date="2021" name="Front. Microbiol.">
        <title>Comprehensive Comparative Genomics and Phenotyping of Methylobacterium Species.</title>
        <authorList>
            <person name="Alessa O."/>
            <person name="Ogura Y."/>
            <person name="Fujitani Y."/>
            <person name="Takami H."/>
            <person name="Hayashi T."/>
            <person name="Sahin N."/>
            <person name="Tani A."/>
        </authorList>
    </citation>
    <scope>NUCLEOTIDE SEQUENCE</scope>
    <source>
        <strain evidence="1">DSM 17168</strain>
    </source>
</reference>
<sequence length="76" mass="8037">MTVWQSRPDCLKAVLPVEFATVREALAAAADALTDPEASPWIITAGGLILTPAWLEDYLDDGAAPSPPSPSMSWPS</sequence>
<gene>
    <name evidence="1" type="ORF">GMJLKIPL_1554</name>
</gene>
<keyword evidence="2" id="KW-1185">Reference proteome</keyword>
<dbReference type="Proteomes" id="UP001055153">
    <property type="component" value="Unassembled WGS sequence"/>
</dbReference>
<comment type="caution">
    <text evidence="1">The sequence shown here is derived from an EMBL/GenBank/DDBJ whole genome shotgun (WGS) entry which is preliminary data.</text>
</comment>
<protein>
    <submittedName>
        <fullName evidence="1">Uncharacterized protein</fullName>
    </submittedName>
</protein>
<proteinExistence type="predicted"/>
<accession>A0ABQ4S8W5</accession>